<dbReference type="Proteomes" id="UP001286313">
    <property type="component" value="Unassembled WGS sequence"/>
</dbReference>
<accession>A0AAE1GH13</accession>
<keyword evidence="2" id="KW-1185">Reference proteome</keyword>
<proteinExistence type="predicted"/>
<reference evidence="1" key="1">
    <citation type="submission" date="2023-10" db="EMBL/GenBank/DDBJ databases">
        <title>Genome assemblies of two species of porcelain crab, Petrolisthes cinctipes and Petrolisthes manimaculis (Anomura: Porcellanidae).</title>
        <authorList>
            <person name="Angst P."/>
        </authorList>
    </citation>
    <scope>NUCLEOTIDE SEQUENCE</scope>
    <source>
        <strain evidence="1">PB745_01</strain>
        <tissue evidence="1">Gill</tissue>
    </source>
</reference>
<organism evidence="1 2">
    <name type="scientific">Petrolisthes cinctipes</name>
    <name type="common">Flat porcelain crab</name>
    <dbReference type="NCBI Taxonomy" id="88211"/>
    <lineage>
        <taxon>Eukaryota</taxon>
        <taxon>Metazoa</taxon>
        <taxon>Ecdysozoa</taxon>
        <taxon>Arthropoda</taxon>
        <taxon>Crustacea</taxon>
        <taxon>Multicrustacea</taxon>
        <taxon>Malacostraca</taxon>
        <taxon>Eumalacostraca</taxon>
        <taxon>Eucarida</taxon>
        <taxon>Decapoda</taxon>
        <taxon>Pleocyemata</taxon>
        <taxon>Anomura</taxon>
        <taxon>Galatheoidea</taxon>
        <taxon>Porcellanidae</taxon>
        <taxon>Petrolisthes</taxon>
    </lineage>
</organism>
<protein>
    <submittedName>
        <fullName evidence="1">Uncharacterized protein</fullName>
    </submittedName>
</protein>
<evidence type="ECO:0000313" key="2">
    <source>
        <dbReference type="Proteomes" id="UP001286313"/>
    </source>
</evidence>
<name>A0AAE1GH13_PETCI</name>
<evidence type="ECO:0000313" key="1">
    <source>
        <dbReference type="EMBL" id="KAK3891589.1"/>
    </source>
</evidence>
<dbReference type="AlphaFoldDB" id="A0AAE1GH13"/>
<dbReference type="EMBL" id="JAWQEG010000327">
    <property type="protein sequence ID" value="KAK3891589.1"/>
    <property type="molecule type" value="Genomic_DNA"/>
</dbReference>
<gene>
    <name evidence="1" type="ORF">Pcinc_004535</name>
</gene>
<sequence length="130" mass="14519">MSVLRNVTNNRVRSKEYVLVRGLHTDQHLNYIMLDFKTEFVTGPQKVAVAESLPVDGVDLLLGNDLVSESRTVTPMVVSESPADPPEEIQENVGDEMVYRVCAATQSMAKLLDQEERLAREETEAETPTD</sequence>
<comment type="caution">
    <text evidence="1">The sequence shown here is derived from an EMBL/GenBank/DDBJ whole genome shotgun (WGS) entry which is preliminary data.</text>
</comment>